<dbReference type="STRING" id="563176.SAMN04488090_2612"/>
<keyword evidence="12" id="KW-1185">Reference proteome</keyword>
<keyword evidence="6 7" id="KW-0961">Cell wall biogenesis/degradation</keyword>
<evidence type="ECO:0000313" key="12">
    <source>
        <dbReference type="Proteomes" id="UP000198901"/>
    </source>
</evidence>
<keyword evidence="4 7" id="KW-0133">Cell shape</keyword>
<evidence type="ECO:0000313" key="11">
    <source>
        <dbReference type="EMBL" id="SDM09774.1"/>
    </source>
</evidence>
<feature type="domain" description="L,D-TPase catalytic" evidence="10">
    <location>
        <begin position="161"/>
        <end position="334"/>
    </location>
</feature>
<dbReference type="GO" id="GO:0071555">
    <property type="term" value="P:cell wall organization"/>
    <property type="evidence" value="ECO:0007669"/>
    <property type="project" value="UniProtKB-UniRule"/>
</dbReference>
<evidence type="ECO:0000256" key="9">
    <source>
        <dbReference type="SAM" id="SignalP"/>
    </source>
</evidence>
<dbReference type="SUPFAM" id="SSF141523">
    <property type="entry name" value="L,D-transpeptidase catalytic domain-like"/>
    <property type="match status" value="1"/>
</dbReference>
<dbReference type="InterPro" id="IPR038063">
    <property type="entry name" value="Transpep_catalytic_dom"/>
</dbReference>
<dbReference type="AlphaFoldDB" id="A0A1G9QFA8"/>
<accession>A0A1G9QFA8</accession>
<comment type="similarity">
    <text evidence="2">Belongs to the YkuD family.</text>
</comment>
<evidence type="ECO:0000256" key="8">
    <source>
        <dbReference type="SAM" id="MobiDB-lite"/>
    </source>
</evidence>
<dbReference type="Pfam" id="PF03734">
    <property type="entry name" value="YkuD"/>
    <property type="match status" value="1"/>
</dbReference>
<sequence length="386" mass="43242">MIRRLILLLLAAGTLLSCGGTKTDTSEKTAPAAEAPSPEPEKKVSYDALFSYAREAGLRADSTDPQKTLVELGYGHAPVPLKYTARKLSPDSAVVAKALQAYSEEKKDWMAGLEPSDSTYLLLKEAWKRLNTTGEKDSAAVVAQTLNARRWMHRQTQKAPRSVYVNTRGAYLVGRDSAGNNVLRMRVVVGKPDKPTPAMDTYATQLITHPYWNVPRSIAVEEMLPKIQRDARFLERNNIEVIDAKGNLVDPESVRWGKLSVAKFPYRLRQDTGGDNSLGLLKVELKNPLAIYLHDTNARYLFARQKRWRSHGCVRVQHPADLANFLAGKPLLDSEMFTEPSDKEPPKAHRLPERIPVFLLYLGADIDENGKLVFYPDVYGWDKKGE</sequence>
<comment type="pathway">
    <text evidence="1 7">Cell wall biogenesis; peptidoglycan biosynthesis.</text>
</comment>
<dbReference type="RefSeq" id="WP_093202674.1">
    <property type="nucleotide sequence ID" value="NZ_FNGS01000004.1"/>
</dbReference>
<dbReference type="GO" id="GO:0009252">
    <property type="term" value="P:peptidoglycan biosynthetic process"/>
    <property type="evidence" value="ECO:0007669"/>
    <property type="project" value="UniProtKB-UniPathway"/>
</dbReference>
<dbReference type="PROSITE" id="PS52029">
    <property type="entry name" value="LD_TPASE"/>
    <property type="match status" value="1"/>
</dbReference>
<evidence type="ECO:0000256" key="4">
    <source>
        <dbReference type="ARBA" id="ARBA00022960"/>
    </source>
</evidence>
<evidence type="ECO:0000256" key="5">
    <source>
        <dbReference type="ARBA" id="ARBA00022984"/>
    </source>
</evidence>
<feature type="active site" description="Proton donor/acceptor" evidence="7">
    <location>
        <position position="294"/>
    </location>
</feature>
<feature type="region of interest" description="Disordered" evidence="8">
    <location>
        <begin position="20"/>
        <end position="42"/>
    </location>
</feature>
<dbReference type="InterPro" id="IPR052905">
    <property type="entry name" value="LD-transpeptidase_YkuD-like"/>
</dbReference>
<dbReference type="InterPro" id="IPR005490">
    <property type="entry name" value="LD_TPept_cat_dom"/>
</dbReference>
<dbReference type="UniPathway" id="UPA00219"/>
<keyword evidence="5 7" id="KW-0573">Peptidoglycan synthesis</keyword>
<dbReference type="CDD" id="cd16913">
    <property type="entry name" value="YkuD_like"/>
    <property type="match status" value="1"/>
</dbReference>
<feature type="chain" id="PRO_5011753230" evidence="9">
    <location>
        <begin position="20"/>
        <end position="386"/>
    </location>
</feature>
<dbReference type="GO" id="GO:0016740">
    <property type="term" value="F:transferase activity"/>
    <property type="evidence" value="ECO:0007669"/>
    <property type="project" value="UniProtKB-KW"/>
</dbReference>
<dbReference type="GO" id="GO:0008360">
    <property type="term" value="P:regulation of cell shape"/>
    <property type="evidence" value="ECO:0007669"/>
    <property type="project" value="UniProtKB-UniRule"/>
</dbReference>
<dbReference type="GO" id="GO:0004180">
    <property type="term" value="F:carboxypeptidase activity"/>
    <property type="evidence" value="ECO:0007669"/>
    <property type="project" value="UniProtKB-ARBA"/>
</dbReference>
<dbReference type="OrthoDB" id="9778545at2"/>
<evidence type="ECO:0000256" key="2">
    <source>
        <dbReference type="ARBA" id="ARBA00005992"/>
    </source>
</evidence>
<name>A0A1G9QFA8_9BACT</name>
<keyword evidence="9" id="KW-0732">Signal</keyword>
<keyword evidence="3" id="KW-0808">Transferase</keyword>
<protein>
    <submittedName>
        <fullName evidence="11">L,D-transpeptidase catalytic domain</fullName>
    </submittedName>
</protein>
<feature type="signal peptide" evidence="9">
    <location>
        <begin position="1"/>
        <end position="19"/>
    </location>
</feature>
<dbReference type="PANTHER" id="PTHR41533:SF1">
    <property type="entry name" value="L,D-TRANSPEPTIDASE YCBB-RELATED"/>
    <property type="match status" value="1"/>
</dbReference>
<evidence type="ECO:0000256" key="3">
    <source>
        <dbReference type="ARBA" id="ARBA00022679"/>
    </source>
</evidence>
<feature type="active site" description="Nucleophile" evidence="7">
    <location>
        <position position="313"/>
    </location>
</feature>
<dbReference type="PROSITE" id="PS51257">
    <property type="entry name" value="PROKAR_LIPOPROTEIN"/>
    <property type="match status" value="1"/>
</dbReference>
<reference evidence="11 12" key="1">
    <citation type="submission" date="2016-10" db="EMBL/GenBank/DDBJ databases">
        <authorList>
            <person name="de Groot N.N."/>
        </authorList>
    </citation>
    <scope>NUCLEOTIDE SEQUENCE [LARGE SCALE GENOMIC DNA]</scope>
    <source>
        <strain evidence="11 12">DSM 21668</strain>
    </source>
</reference>
<dbReference type="PANTHER" id="PTHR41533">
    <property type="entry name" value="L,D-TRANSPEPTIDASE HI_1667-RELATED"/>
    <property type="match status" value="1"/>
</dbReference>
<dbReference type="Gene3D" id="2.40.440.10">
    <property type="entry name" value="L,D-transpeptidase catalytic domain-like"/>
    <property type="match status" value="1"/>
</dbReference>
<evidence type="ECO:0000259" key="10">
    <source>
        <dbReference type="PROSITE" id="PS52029"/>
    </source>
</evidence>
<evidence type="ECO:0000256" key="7">
    <source>
        <dbReference type="PROSITE-ProRule" id="PRU01373"/>
    </source>
</evidence>
<evidence type="ECO:0000256" key="1">
    <source>
        <dbReference type="ARBA" id="ARBA00004752"/>
    </source>
</evidence>
<gene>
    <name evidence="11" type="ORF">SAMN04488090_2612</name>
</gene>
<proteinExistence type="inferred from homology"/>
<evidence type="ECO:0000256" key="6">
    <source>
        <dbReference type="ARBA" id="ARBA00023316"/>
    </source>
</evidence>
<organism evidence="11 12">
    <name type="scientific">Siphonobacter aquaeclarae</name>
    <dbReference type="NCBI Taxonomy" id="563176"/>
    <lineage>
        <taxon>Bacteria</taxon>
        <taxon>Pseudomonadati</taxon>
        <taxon>Bacteroidota</taxon>
        <taxon>Cytophagia</taxon>
        <taxon>Cytophagales</taxon>
        <taxon>Cytophagaceae</taxon>
        <taxon>Siphonobacter</taxon>
    </lineage>
</organism>
<dbReference type="Proteomes" id="UP000198901">
    <property type="component" value="Unassembled WGS sequence"/>
</dbReference>
<dbReference type="EMBL" id="FNGS01000004">
    <property type="protein sequence ID" value="SDM09774.1"/>
    <property type="molecule type" value="Genomic_DNA"/>
</dbReference>